<reference evidence="1" key="2">
    <citation type="submission" date="2017-07" db="EMBL/GenBank/DDBJ databases">
        <title>WGS assembly of Populus trichocarpa.</title>
        <authorList>
            <person name="Tuskan G."/>
            <person name="Difazio S."/>
            <person name="Jansson S."/>
            <person name="Bohlmann J."/>
            <person name="Grigoriev I."/>
            <person name="Hellsten U."/>
            <person name="Putnam N."/>
            <person name="Ralph S."/>
            <person name="Rombauts S."/>
            <person name="Salamov A."/>
            <person name="Schein J."/>
            <person name="Sterck L."/>
            <person name="Aerts A."/>
            <person name="Bhalerao R."/>
            <person name="Bhalerao R."/>
            <person name="Blaudez D."/>
            <person name="Boerjan W."/>
            <person name="Brun A."/>
            <person name="Brunner A."/>
            <person name="Busov V."/>
            <person name="Campbell M."/>
            <person name="Carlson J."/>
            <person name="Chalot M."/>
            <person name="Chapman J."/>
            <person name="Chen G."/>
            <person name="Cooper D."/>
            <person name="Coutinho P."/>
            <person name="Couturier J."/>
            <person name="Covert S."/>
            <person name="Cronk Q."/>
            <person name="Cunningham R."/>
            <person name="Davis J."/>
            <person name="Degroeve S."/>
            <person name="Dejardin A."/>
            <person name="Depamphilis C."/>
            <person name="Detter J."/>
            <person name="Dirks B."/>
            <person name="Dubchak I."/>
            <person name="Duplessis S."/>
            <person name="Ehlting J."/>
            <person name="Ellis B."/>
            <person name="Gendler K."/>
            <person name="Goodstein D."/>
            <person name="Gribskov M."/>
            <person name="Grimwood J."/>
            <person name="Groover A."/>
            <person name="Gunter L."/>
            <person name="Hamberger B."/>
            <person name="Heinze B."/>
            <person name="Helariutta Y."/>
            <person name="Henrissat B."/>
            <person name="Holligan D."/>
            <person name="Holt R."/>
            <person name="Huang W."/>
            <person name="Islam-Faridi N."/>
            <person name="Jones S."/>
            <person name="Jones-Rhoades M."/>
            <person name="Jorgensen R."/>
            <person name="Joshi C."/>
            <person name="Kangasjarvi J."/>
            <person name="Karlsson J."/>
            <person name="Kelleher C."/>
            <person name="Kirkpatrick R."/>
            <person name="Kirst M."/>
            <person name="Kohler A."/>
            <person name="Kalluri U."/>
            <person name="Larimer F."/>
            <person name="Leebens-Mack J."/>
            <person name="Leple J."/>
            <person name="Locascio P."/>
            <person name="Lou Y."/>
            <person name="Lucas S."/>
            <person name="Martin F."/>
            <person name="Montanini B."/>
            <person name="Napoli C."/>
            <person name="Nelson D."/>
            <person name="Nelson C."/>
            <person name="Nieminen K."/>
            <person name="Nilsson O."/>
            <person name="Pereda V."/>
            <person name="Peter G."/>
            <person name="Philippe R."/>
            <person name="Pilate G."/>
            <person name="Poliakov A."/>
            <person name="Razumovskaya J."/>
            <person name="Richardson P."/>
            <person name="Rinaldi C."/>
            <person name="Ritland K."/>
            <person name="Rouze P."/>
            <person name="Ryaboy D."/>
            <person name="Schmutz J."/>
            <person name="Schrader J."/>
            <person name="Segerman B."/>
            <person name="Shin H."/>
            <person name="Siddiqui A."/>
            <person name="Sterky F."/>
            <person name="Terry A."/>
            <person name="Tsai C."/>
            <person name="Uberbacher E."/>
            <person name="Unneberg P."/>
            <person name="Vahala J."/>
            <person name="Wall K."/>
            <person name="Wessler S."/>
            <person name="Yang G."/>
            <person name="Yin T."/>
            <person name="Douglas C."/>
            <person name="Marra M."/>
            <person name="Sandberg G."/>
            <person name="Van De Peer Y."/>
            <person name="Rokhsar D."/>
        </authorList>
    </citation>
    <scope>NUCLEOTIDE SEQUENCE</scope>
    <source>
        <strain evidence="1">Nisqually-1</strain>
    </source>
</reference>
<organism evidence="1">
    <name type="scientific">Populus trichocarpa</name>
    <name type="common">Western balsam poplar</name>
    <name type="synonym">Populus balsamifera subsp. trichocarpa</name>
    <dbReference type="NCBI Taxonomy" id="3694"/>
    <lineage>
        <taxon>Eukaryota</taxon>
        <taxon>Viridiplantae</taxon>
        <taxon>Streptophyta</taxon>
        <taxon>Embryophyta</taxon>
        <taxon>Tracheophyta</taxon>
        <taxon>Spermatophyta</taxon>
        <taxon>Magnoliopsida</taxon>
        <taxon>eudicotyledons</taxon>
        <taxon>Gunneridae</taxon>
        <taxon>Pentapetalae</taxon>
        <taxon>rosids</taxon>
        <taxon>fabids</taxon>
        <taxon>Malpighiales</taxon>
        <taxon>Salicaceae</taxon>
        <taxon>Saliceae</taxon>
        <taxon>Populus</taxon>
    </lineage>
</organism>
<dbReference type="Gene3D" id="1.10.8.430">
    <property type="entry name" value="Helical domain of apoptotic protease-activating factors"/>
    <property type="match status" value="1"/>
</dbReference>
<protein>
    <submittedName>
        <fullName evidence="1">Uncharacterized protein</fullName>
    </submittedName>
</protein>
<evidence type="ECO:0000313" key="1">
    <source>
        <dbReference type="EMBL" id="PNS22553.1"/>
    </source>
</evidence>
<dbReference type="AlphaFoldDB" id="U7DZB8"/>
<dbReference type="EMBL" id="KZ623486">
    <property type="protein sequence ID" value="PNS22553.1"/>
    <property type="molecule type" value="Genomic_DNA"/>
</dbReference>
<dbReference type="SUPFAM" id="SSF52540">
    <property type="entry name" value="P-loop containing nucleoside triphosphate hydrolases"/>
    <property type="match status" value="1"/>
</dbReference>
<gene>
    <name evidence="1" type="ORF">POPTR_T135100</name>
</gene>
<accession>U7DZB8</accession>
<dbReference type="InterPro" id="IPR027417">
    <property type="entry name" value="P-loop_NTPase"/>
</dbReference>
<dbReference type="PANTHER" id="PTHR11017:SF385">
    <property type="entry name" value="DISEASE RESISTANCE PROTEIN (TIR-NBS-LRR CLASS)-RELATED"/>
    <property type="match status" value="1"/>
</dbReference>
<proteinExistence type="predicted"/>
<reference evidence="1" key="1">
    <citation type="journal article" date="2006" name="Science">
        <title>The genome of black cottonwood, Populus trichocarpa (Torr. &amp; Gray).</title>
        <authorList>
            <person name="Tuskan G.A."/>
            <person name="Difazio S."/>
            <person name="Jansson S."/>
            <person name="Bohlmann J."/>
            <person name="Grigoriev I."/>
            <person name="Hellsten U."/>
            <person name="Putnam N."/>
            <person name="Ralph S."/>
            <person name="Rombauts S."/>
            <person name="Salamov A."/>
            <person name="Schein J."/>
            <person name="Sterck L."/>
            <person name="Aerts A."/>
            <person name="Bhalerao R.R."/>
            <person name="Bhalerao R.P."/>
            <person name="Blaudez D."/>
            <person name="Boerjan W."/>
            <person name="Brun A."/>
            <person name="Brunner A."/>
            <person name="Busov V."/>
            <person name="Campbell M."/>
            <person name="Carlson J."/>
            <person name="Chalot M."/>
            <person name="Chapman J."/>
            <person name="Chen G.L."/>
            <person name="Cooper D."/>
            <person name="Coutinho P.M."/>
            <person name="Couturier J."/>
            <person name="Covert S."/>
            <person name="Cronk Q."/>
            <person name="Cunningham R."/>
            <person name="Davis J."/>
            <person name="Degroeve S."/>
            <person name="Dejardin A."/>
            <person name="Depamphilis C."/>
            <person name="Detter J."/>
            <person name="Dirks B."/>
            <person name="Dubchak I."/>
            <person name="Duplessis S."/>
            <person name="Ehlting J."/>
            <person name="Ellis B."/>
            <person name="Gendler K."/>
            <person name="Goodstein D."/>
            <person name="Gribskov M."/>
            <person name="Grimwood J."/>
            <person name="Groover A."/>
            <person name="Gunter L."/>
            <person name="Hamberger B."/>
            <person name="Heinze B."/>
            <person name="Helariutta Y."/>
            <person name="Henrissat B."/>
            <person name="Holligan D."/>
            <person name="Holt R."/>
            <person name="Huang W."/>
            <person name="Islam-Faridi N."/>
            <person name="Jones S."/>
            <person name="Jones-Rhoades M."/>
            <person name="Jorgensen R."/>
            <person name="Joshi C."/>
            <person name="Kangasjarvi J."/>
            <person name="Karlsson J."/>
            <person name="Kelleher C."/>
            <person name="Kirkpatrick R."/>
            <person name="Kirst M."/>
            <person name="Kohler A."/>
            <person name="Kalluri U."/>
            <person name="Larimer F."/>
            <person name="Leebens-Mack J."/>
            <person name="Leple J.C."/>
            <person name="Locascio P."/>
            <person name="Lou Y."/>
            <person name="Lucas S."/>
            <person name="Martin F."/>
            <person name="Montanini B."/>
            <person name="Napoli C."/>
            <person name="Nelson D.R."/>
            <person name="Nelson C."/>
            <person name="Nieminen K."/>
            <person name="Nilsson O."/>
            <person name="Pereda V."/>
            <person name="Peter G."/>
            <person name="Philippe R."/>
            <person name="Pilate G."/>
            <person name="Poliakov A."/>
            <person name="Razumovskaya J."/>
            <person name="Richardson P."/>
            <person name="Rinaldi C."/>
            <person name="Ritland K."/>
            <person name="Rouze P."/>
            <person name="Ryaboy D."/>
            <person name="Schmutz J."/>
            <person name="Schrader J."/>
            <person name="Segerman B."/>
            <person name="Shin H."/>
            <person name="Siddiqui A."/>
            <person name="Sterky F."/>
            <person name="Terry A."/>
            <person name="Tsai C.J."/>
            <person name="Uberbacher E."/>
            <person name="Unneberg P."/>
            <person name="Vahala J."/>
            <person name="Wall K."/>
            <person name="Wessler S."/>
            <person name="Yang G."/>
            <person name="Yin T."/>
            <person name="Douglas C."/>
            <person name="Marra M."/>
            <person name="Sandberg G."/>
            <person name="Van de Peer Y."/>
            <person name="Rokhsar D."/>
        </authorList>
    </citation>
    <scope>NUCLEOTIDE SEQUENCE [LARGE SCALE GENOMIC DNA]</scope>
    <source>
        <strain evidence="1">Nisqually-1</strain>
    </source>
</reference>
<sequence length="100" mass="11440">MPLGRVAYSGGSPLALEVLGSFSIGRSMPEWKCQSQKLRTIPRHEIHKKLRISFDGLSDDREKDIFLDKSLFKSVVENHESTPKTRITKFEKDSCFINKT</sequence>
<dbReference type="InterPro" id="IPR042197">
    <property type="entry name" value="Apaf_helical"/>
</dbReference>
<dbReference type="PANTHER" id="PTHR11017">
    <property type="entry name" value="LEUCINE-RICH REPEAT-CONTAINING PROTEIN"/>
    <property type="match status" value="1"/>
</dbReference>
<dbReference type="HOGENOM" id="CLU_2310998_0_0_1"/>
<dbReference type="InterPro" id="IPR044974">
    <property type="entry name" value="Disease_R_plants"/>
</dbReference>
<dbReference type="GO" id="GO:0006952">
    <property type="term" value="P:defense response"/>
    <property type="evidence" value="ECO:0007669"/>
    <property type="project" value="InterPro"/>
</dbReference>
<name>U7DZB8_POPTR</name>
<dbReference type="InParanoid" id="U7DZB8"/>